<feature type="domain" description="MATH" evidence="1">
    <location>
        <begin position="75"/>
        <end position="202"/>
    </location>
</feature>
<dbReference type="CDD" id="cd00121">
    <property type="entry name" value="MATH"/>
    <property type="match status" value="1"/>
</dbReference>
<evidence type="ECO:0000313" key="3">
    <source>
        <dbReference type="WBParaSite" id="MhA1_Contig280.frz3.gene29"/>
    </source>
</evidence>
<dbReference type="WBParaSite" id="MhA1_Contig280.frz3.gene29">
    <property type="protein sequence ID" value="MhA1_Contig280.frz3.gene29"/>
    <property type="gene ID" value="MhA1_Contig280.frz3.gene29"/>
</dbReference>
<organism evidence="2 3">
    <name type="scientific">Meloidogyne hapla</name>
    <name type="common">Root-knot nematode worm</name>
    <dbReference type="NCBI Taxonomy" id="6305"/>
    <lineage>
        <taxon>Eukaryota</taxon>
        <taxon>Metazoa</taxon>
        <taxon>Ecdysozoa</taxon>
        <taxon>Nematoda</taxon>
        <taxon>Chromadorea</taxon>
        <taxon>Rhabditida</taxon>
        <taxon>Tylenchina</taxon>
        <taxon>Tylenchomorpha</taxon>
        <taxon>Tylenchoidea</taxon>
        <taxon>Meloidogynidae</taxon>
        <taxon>Meloidogyninae</taxon>
        <taxon>Meloidogyne</taxon>
    </lineage>
</organism>
<dbReference type="Gene3D" id="2.60.210.10">
    <property type="entry name" value="Apoptosis, Tumor Necrosis Factor Receptor Associated Protein 2, Chain A"/>
    <property type="match status" value="1"/>
</dbReference>
<proteinExistence type="predicted"/>
<accession>A0A1I8BL80</accession>
<protein>
    <submittedName>
        <fullName evidence="3">MATH domain-containing protein</fullName>
    </submittedName>
</protein>
<dbReference type="PROSITE" id="PS50144">
    <property type="entry name" value="MATH"/>
    <property type="match status" value="1"/>
</dbReference>
<evidence type="ECO:0000313" key="2">
    <source>
        <dbReference type="Proteomes" id="UP000095281"/>
    </source>
</evidence>
<keyword evidence="2" id="KW-1185">Reference proteome</keyword>
<dbReference type="AlphaFoldDB" id="A0A1I8BL80"/>
<evidence type="ECO:0000259" key="1">
    <source>
        <dbReference type="PROSITE" id="PS50144"/>
    </source>
</evidence>
<dbReference type="InterPro" id="IPR008974">
    <property type="entry name" value="TRAF-like"/>
</dbReference>
<dbReference type="InterPro" id="IPR002083">
    <property type="entry name" value="MATH/TRAF_dom"/>
</dbReference>
<reference evidence="3" key="1">
    <citation type="submission" date="2016-11" db="UniProtKB">
        <authorList>
            <consortium name="WormBaseParasite"/>
        </authorList>
    </citation>
    <scope>IDENTIFICATION</scope>
</reference>
<name>A0A1I8BL80_MELHA</name>
<dbReference type="Proteomes" id="UP000095281">
    <property type="component" value="Unplaced"/>
</dbReference>
<dbReference type="SUPFAM" id="SSF49599">
    <property type="entry name" value="TRAF domain-like"/>
    <property type="match status" value="1"/>
</dbReference>
<sequence>MRQLRRSSRTKTFAIKFSPHTSPTKVKRSISLNSKAITTFTIPLKQKVKKEKIEENDTLQAKDQPESIEQKEANHGRISVAIRNLAPSSTSIIQLSEAFRVAGLNWRLQILFNRNTFTGQSRFISVYVICEDLPFNESLVTLITFRLVSQEEGYAGMDKEIIAHFNGSTRSVGISNFVLFKNIFAEDSEYLNKDFNEAQIVAIIRVKSRQKTILRWGNLVKKQ</sequence>
<dbReference type="Pfam" id="PF22486">
    <property type="entry name" value="MATH_2"/>
    <property type="match status" value="1"/>
</dbReference>